<dbReference type="Ensembl" id="ENSCCRT00010062694.1">
    <property type="protein sequence ID" value="ENSCCRP00010057199.1"/>
    <property type="gene ID" value="ENSCCRG00010024243.1"/>
</dbReference>
<comment type="similarity">
    <text evidence="2">Belongs to the MHC class I family.</text>
</comment>
<evidence type="ECO:0000259" key="4">
    <source>
        <dbReference type="Pfam" id="PF00129"/>
    </source>
</evidence>
<dbReference type="InterPro" id="IPR001039">
    <property type="entry name" value="MHC_I_a_a1/a2"/>
</dbReference>
<dbReference type="InterPro" id="IPR011161">
    <property type="entry name" value="MHC_I-like_Ag-recog"/>
</dbReference>
<dbReference type="InterPro" id="IPR037055">
    <property type="entry name" value="MHC_I-like_Ag-recog_sf"/>
</dbReference>
<dbReference type="GO" id="GO:0006955">
    <property type="term" value="P:immune response"/>
    <property type="evidence" value="ECO:0007669"/>
    <property type="project" value="TreeGrafter"/>
</dbReference>
<feature type="chain" id="PRO_5047393904" description="MHC class I-like antigen recognition-like domain-containing protein" evidence="3">
    <location>
        <begin position="16"/>
        <end position="145"/>
    </location>
</feature>
<dbReference type="PANTHER" id="PTHR16675">
    <property type="entry name" value="MHC CLASS I-RELATED"/>
    <property type="match status" value="1"/>
</dbReference>
<feature type="signal peptide" evidence="3">
    <location>
        <begin position="1"/>
        <end position="15"/>
    </location>
</feature>
<evidence type="ECO:0000256" key="3">
    <source>
        <dbReference type="SAM" id="SignalP"/>
    </source>
</evidence>
<protein>
    <recommendedName>
        <fullName evidence="4">MHC class I-like antigen recognition-like domain-containing protein</fullName>
    </recommendedName>
</protein>
<dbReference type="PRINTS" id="PR01638">
    <property type="entry name" value="MHCCLASSI"/>
</dbReference>
<evidence type="ECO:0000256" key="1">
    <source>
        <dbReference type="ARBA" id="ARBA00023180"/>
    </source>
</evidence>
<dbReference type="InterPro" id="IPR011162">
    <property type="entry name" value="MHC_I/II-like_Ag-recog"/>
</dbReference>
<proteinExistence type="inferred from homology"/>
<sequence length="145" mass="17411">MVLIVLSLALSGVHTYQRMYGCEWDDETGDSHGFDEYSYDGESFISLDLKEIRYTASVPQAQLTVMTWNNDKGQLDILKQYYRYDCVYWLKELRKDLHLQRKDLHHQRKDLHHQRKDLHSPIQETRPRPFEKVQVLSYKDKDSFQ</sequence>
<keyword evidence="6" id="KW-1185">Reference proteome</keyword>
<evidence type="ECO:0000313" key="5">
    <source>
        <dbReference type="Ensembl" id="ENSCCRP00010057199.1"/>
    </source>
</evidence>
<dbReference type="InterPro" id="IPR050208">
    <property type="entry name" value="MHC_class-I_related"/>
</dbReference>
<evidence type="ECO:0000313" key="6">
    <source>
        <dbReference type="Proteomes" id="UP000694427"/>
    </source>
</evidence>
<keyword evidence="1" id="KW-0325">Glycoprotein</keyword>
<reference evidence="5" key="1">
    <citation type="submission" date="2025-08" db="UniProtKB">
        <authorList>
            <consortium name="Ensembl"/>
        </authorList>
    </citation>
    <scope>IDENTIFICATION</scope>
</reference>
<evidence type="ECO:0000256" key="2">
    <source>
        <dbReference type="RuleBase" id="RU004439"/>
    </source>
</evidence>
<dbReference type="GO" id="GO:0009897">
    <property type="term" value="C:external side of plasma membrane"/>
    <property type="evidence" value="ECO:0007669"/>
    <property type="project" value="TreeGrafter"/>
</dbReference>
<organism evidence="5 6">
    <name type="scientific">Cyprinus carpio</name>
    <name type="common">Common carp</name>
    <dbReference type="NCBI Taxonomy" id="7962"/>
    <lineage>
        <taxon>Eukaryota</taxon>
        <taxon>Metazoa</taxon>
        <taxon>Chordata</taxon>
        <taxon>Craniata</taxon>
        <taxon>Vertebrata</taxon>
        <taxon>Euteleostomi</taxon>
        <taxon>Actinopterygii</taxon>
        <taxon>Neopterygii</taxon>
        <taxon>Teleostei</taxon>
        <taxon>Ostariophysi</taxon>
        <taxon>Cypriniformes</taxon>
        <taxon>Cyprinidae</taxon>
        <taxon>Cyprininae</taxon>
        <taxon>Cyprinus</taxon>
    </lineage>
</organism>
<name>A0A8C1L7J7_CYPCA</name>
<reference evidence="5" key="2">
    <citation type="submission" date="2025-09" db="UniProtKB">
        <authorList>
            <consortium name="Ensembl"/>
        </authorList>
    </citation>
    <scope>IDENTIFICATION</scope>
</reference>
<dbReference type="AlphaFoldDB" id="A0A8C1L7J7"/>
<dbReference type="Proteomes" id="UP000694427">
    <property type="component" value="Unplaced"/>
</dbReference>
<dbReference type="PANTHER" id="PTHR16675:SF237">
    <property type="entry name" value="MHC CLASS I ANTIGEN TRANSCRIPT VARIANT 1-RELATED"/>
    <property type="match status" value="1"/>
</dbReference>
<feature type="domain" description="MHC class I-like antigen recognition-like" evidence="4">
    <location>
        <begin position="11"/>
        <end position="92"/>
    </location>
</feature>
<accession>A0A8C1L7J7</accession>
<dbReference type="SUPFAM" id="SSF54452">
    <property type="entry name" value="MHC antigen-recognition domain"/>
    <property type="match status" value="1"/>
</dbReference>
<dbReference type="GO" id="GO:0005615">
    <property type="term" value="C:extracellular space"/>
    <property type="evidence" value="ECO:0007669"/>
    <property type="project" value="TreeGrafter"/>
</dbReference>
<keyword evidence="3" id="KW-0732">Signal</keyword>
<dbReference type="Gene3D" id="3.30.500.10">
    <property type="entry name" value="MHC class I-like antigen recognition-like"/>
    <property type="match status" value="1"/>
</dbReference>
<dbReference type="Pfam" id="PF00129">
    <property type="entry name" value="MHC_I"/>
    <property type="match status" value="1"/>
</dbReference>